<gene>
    <name evidence="2" type="ORF">MNBD_GAMMA05-631</name>
</gene>
<sequence>MRILILGNKTNVLDEGAKNVATNLSKAFEKNSDVLTIHQRKAWHLNNIIKSFRFSPDIVLSIHGPSIKTIIIIFIYKILCRCKSVIVAAQPHDKKMMLRFASLFKPDYLFAQSKYWFDRFNKCNIKTQMLANGVDTDKFTDIKNDEELKSTLSSLNLNENDKILLHIGPINYNRNHELLMELAQNTDWKIIIIGSTTAPFNEALFNKIKAAGVIAINEYFPHINQLYAISDYYIFPVLKEDGSIEFPLTVLEAMSSNCPVISTRFKGIPDFIKETSSFRYFSTYDEILNILNTNKPTDNNRAIALDFSWKKIAKTIEDSIN</sequence>
<dbReference type="InterPro" id="IPR001296">
    <property type="entry name" value="Glyco_trans_1"/>
</dbReference>
<name>A0A3B0WSG0_9ZZZZ</name>
<proteinExistence type="predicted"/>
<evidence type="ECO:0000313" key="2">
    <source>
        <dbReference type="EMBL" id="VAW52099.1"/>
    </source>
</evidence>
<organism evidence="2">
    <name type="scientific">hydrothermal vent metagenome</name>
    <dbReference type="NCBI Taxonomy" id="652676"/>
    <lineage>
        <taxon>unclassified sequences</taxon>
        <taxon>metagenomes</taxon>
        <taxon>ecological metagenomes</taxon>
    </lineage>
</organism>
<dbReference type="SUPFAM" id="SSF53756">
    <property type="entry name" value="UDP-Glycosyltransferase/glycogen phosphorylase"/>
    <property type="match status" value="1"/>
</dbReference>
<dbReference type="AlphaFoldDB" id="A0A3B0WSG0"/>
<dbReference type="CDD" id="cd03801">
    <property type="entry name" value="GT4_PimA-like"/>
    <property type="match status" value="1"/>
</dbReference>
<dbReference type="EMBL" id="UOFE01000024">
    <property type="protein sequence ID" value="VAW52099.1"/>
    <property type="molecule type" value="Genomic_DNA"/>
</dbReference>
<protein>
    <recommendedName>
        <fullName evidence="1">Glycosyl transferase family 1 domain-containing protein</fullName>
    </recommendedName>
</protein>
<reference evidence="2" key="1">
    <citation type="submission" date="2018-06" db="EMBL/GenBank/DDBJ databases">
        <authorList>
            <person name="Zhirakovskaya E."/>
        </authorList>
    </citation>
    <scope>NUCLEOTIDE SEQUENCE</scope>
</reference>
<feature type="domain" description="Glycosyl transferase family 1" evidence="1">
    <location>
        <begin position="154"/>
        <end position="275"/>
    </location>
</feature>
<evidence type="ECO:0000259" key="1">
    <source>
        <dbReference type="Pfam" id="PF00534"/>
    </source>
</evidence>
<accession>A0A3B0WSG0</accession>
<dbReference type="Gene3D" id="3.40.50.2000">
    <property type="entry name" value="Glycogen Phosphorylase B"/>
    <property type="match status" value="2"/>
</dbReference>
<dbReference type="InterPro" id="IPR050194">
    <property type="entry name" value="Glycosyltransferase_grp1"/>
</dbReference>
<dbReference type="Pfam" id="PF00534">
    <property type="entry name" value="Glycos_transf_1"/>
    <property type="match status" value="1"/>
</dbReference>
<dbReference type="PANTHER" id="PTHR45947">
    <property type="entry name" value="SULFOQUINOVOSYL TRANSFERASE SQD2"/>
    <property type="match status" value="1"/>
</dbReference>
<dbReference type="PANTHER" id="PTHR45947:SF3">
    <property type="entry name" value="SULFOQUINOVOSYL TRANSFERASE SQD2"/>
    <property type="match status" value="1"/>
</dbReference>
<dbReference type="GO" id="GO:0016757">
    <property type="term" value="F:glycosyltransferase activity"/>
    <property type="evidence" value="ECO:0007669"/>
    <property type="project" value="InterPro"/>
</dbReference>